<dbReference type="InterPro" id="IPR029063">
    <property type="entry name" value="SAM-dependent_MTases_sf"/>
</dbReference>
<dbReference type="CDD" id="cd02440">
    <property type="entry name" value="AdoMet_MTases"/>
    <property type="match status" value="1"/>
</dbReference>
<name>A0ABT7SI66_9CELL</name>
<dbReference type="InterPro" id="IPR010280">
    <property type="entry name" value="U5_MeTrfase_fam"/>
</dbReference>
<keyword evidence="5 9" id="KW-0949">S-adenosyl-L-methionine</keyword>
<keyword evidence="12" id="KW-1185">Reference proteome</keyword>
<dbReference type="NCBIfam" id="TIGR02085">
    <property type="entry name" value="meth_trns_rumB"/>
    <property type="match status" value="1"/>
</dbReference>
<feature type="binding site" evidence="9">
    <location>
        <position position="258"/>
    </location>
    <ligand>
        <name>S-adenosyl-L-methionine</name>
        <dbReference type="ChEBI" id="CHEBI:59789"/>
    </ligand>
</feature>
<evidence type="ECO:0000256" key="7">
    <source>
        <dbReference type="ARBA" id="ARBA00023004"/>
    </source>
</evidence>
<dbReference type="Proteomes" id="UP001529338">
    <property type="component" value="Unassembled WGS sequence"/>
</dbReference>
<dbReference type="Pfam" id="PF05958">
    <property type="entry name" value="tRNA_U5-meth_tr"/>
    <property type="match status" value="1"/>
</dbReference>
<evidence type="ECO:0000256" key="4">
    <source>
        <dbReference type="ARBA" id="ARBA00022679"/>
    </source>
</evidence>
<dbReference type="PANTHER" id="PTHR11061">
    <property type="entry name" value="RNA M5U METHYLTRANSFERASE"/>
    <property type="match status" value="1"/>
</dbReference>
<dbReference type="PROSITE" id="PS51687">
    <property type="entry name" value="SAM_MT_RNA_M5U"/>
    <property type="match status" value="1"/>
</dbReference>
<evidence type="ECO:0000256" key="2">
    <source>
        <dbReference type="ARBA" id="ARBA00022552"/>
    </source>
</evidence>
<feature type="binding site" evidence="9">
    <location>
        <position position="237"/>
    </location>
    <ligand>
        <name>S-adenosyl-L-methionine</name>
        <dbReference type="ChEBI" id="CHEBI:59789"/>
    </ligand>
</feature>
<feature type="active site" description="Nucleophile" evidence="9">
    <location>
        <position position="332"/>
    </location>
</feature>
<evidence type="ECO:0000256" key="6">
    <source>
        <dbReference type="ARBA" id="ARBA00022723"/>
    </source>
</evidence>
<evidence type="ECO:0000256" key="3">
    <source>
        <dbReference type="ARBA" id="ARBA00022603"/>
    </source>
</evidence>
<protein>
    <submittedName>
        <fullName evidence="11">23S rRNA (Uracil(747)-C(5))-methyltransferase RlmC</fullName>
    </submittedName>
</protein>
<dbReference type="NCBIfam" id="NF002909">
    <property type="entry name" value="PRK03522.2-1"/>
    <property type="match status" value="1"/>
</dbReference>
<gene>
    <name evidence="11" type="primary">rlmC</name>
    <name evidence="11" type="ORF">QRT04_13155</name>
</gene>
<dbReference type="PANTHER" id="PTHR11061:SF30">
    <property type="entry name" value="TRNA (URACIL(54)-C(5))-METHYLTRANSFERASE"/>
    <property type="match status" value="1"/>
</dbReference>
<comment type="similarity">
    <text evidence="9">Belongs to the class I-like SAM-binding methyltransferase superfamily. RNA M5U methyltransferase family.</text>
</comment>
<proteinExistence type="inferred from homology"/>
<keyword evidence="1" id="KW-0004">4Fe-4S</keyword>
<sequence>MHCSYFDAGLCRSCTFMGQPYDAQLAAKQARCAATLPPVAWLPPFAGPEEGFRNKAKMVVAGTVDAPTLGILDAAGTGVDLQGCGLYPPALSSAFAPLERFVTRARLEPYDVPSRRGELKYLLVTLSPDGELMLRFVLRSQEAVARIRKHLPSLLEEEPRLAVVTVNVQPEHKQVLEGDLEIPLSAATTLRMHLAGVDLHLRPRSFFQTNTAVADGLYRQARAWVDEVAPARLLDLYCGVGGFALACAAPGRSAVGVEVSKEAVESARQSAAEAGVDAQFHAGDATALAAELLEGSDAPDLVVVNPPRRGIGAPLAAMLEGSDARHVVYSSCNVDSLARDLAAMPSLRPVRARLFDMFPQTDHHEVLVLLERAG</sequence>
<comment type="caution">
    <text evidence="11">The sequence shown here is derived from an EMBL/GenBank/DDBJ whole genome shotgun (WGS) entry which is preliminary data.</text>
</comment>
<feature type="binding site" evidence="9">
    <location>
        <position position="208"/>
    </location>
    <ligand>
        <name>S-adenosyl-L-methionine</name>
        <dbReference type="ChEBI" id="CHEBI:59789"/>
    </ligand>
</feature>
<evidence type="ECO:0000313" key="11">
    <source>
        <dbReference type="EMBL" id="MDM7855882.1"/>
    </source>
</evidence>
<keyword evidence="2" id="KW-0698">rRNA processing</keyword>
<keyword evidence="4 9" id="KW-0808">Transferase</keyword>
<evidence type="ECO:0000256" key="9">
    <source>
        <dbReference type="PROSITE-ProRule" id="PRU01024"/>
    </source>
</evidence>
<evidence type="ECO:0000256" key="8">
    <source>
        <dbReference type="ARBA" id="ARBA00023014"/>
    </source>
</evidence>
<dbReference type="InterPro" id="IPR030390">
    <property type="entry name" value="MeTrfase_TrmA_AS"/>
</dbReference>
<dbReference type="PROSITE" id="PS01230">
    <property type="entry name" value="TRMA_1"/>
    <property type="match status" value="1"/>
</dbReference>
<evidence type="ECO:0000256" key="10">
    <source>
        <dbReference type="PROSITE-ProRule" id="PRU10015"/>
    </source>
</evidence>
<evidence type="ECO:0000256" key="5">
    <source>
        <dbReference type="ARBA" id="ARBA00022691"/>
    </source>
</evidence>
<evidence type="ECO:0000313" key="12">
    <source>
        <dbReference type="Proteomes" id="UP001529338"/>
    </source>
</evidence>
<dbReference type="Gene3D" id="3.40.50.150">
    <property type="entry name" value="Vaccinia Virus protein VP39"/>
    <property type="match status" value="1"/>
</dbReference>
<dbReference type="InterPro" id="IPR011825">
    <property type="entry name" value="23SrRNA_MeTrfase_RlmC"/>
</dbReference>
<keyword evidence="6" id="KW-0479">Metal-binding</keyword>
<keyword evidence="7" id="KW-0408">Iron</keyword>
<feature type="active site" evidence="10">
    <location>
        <position position="332"/>
    </location>
</feature>
<organism evidence="11 12">
    <name type="scientific">Cellulomonas alba</name>
    <dbReference type="NCBI Taxonomy" id="3053467"/>
    <lineage>
        <taxon>Bacteria</taxon>
        <taxon>Bacillati</taxon>
        <taxon>Actinomycetota</taxon>
        <taxon>Actinomycetes</taxon>
        <taxon>Micrococcales</taxon>
        <taxon>Cellulomonadaceae</taxon>
        <taxon>Cellulomonas</taxon>
    </lineage>
</organism>
<dbReference type="Gene3D" id="2.40.50.1070">
    <property type="match status" value="1"/>
</dbReference>
<reference evidence="11 12" key="1">
    <citation type="submission" date="2023-06" db="EMBL/GenBank/DDBJ databases">
        <title>Cellulomonas sp. MW4 Whole genome sequence.</title>
        <authorList>
            <person name="Park S."/>
        </authorList>
    </citation>
    <scope>NUCLEOTIDE SEQUENCE [LARGE SCALE GENOMIC DNA]</scope>
    <source>
        <strain evidence="11 12">MW4</strain>
    </source>
</reference>
<dbReference type="RefSeq" id="WP_289455916.1">
    <property type="nucleotide sequence ID" value="NZ_JAUCGQ010000002.1"/>
</dbReference>
<keyword evidence="3 9" id="KW-0489">Methyltransferase</keyword>
<evidence type="ECO:0000256" key="1">
    <source>
        <dbReference type="ARBA" id="ARBA00022485"/>
    </source>
</evidence>
<dbReference type="SUPFAM" id="SSF53335">
    <property type="entry name" value="S-adenosyl-L-methionine-dependent methyltransferases"/>
    <property type="match status" value="1"/>
</dbReference>
<dbReference type="EMBL" id="JAUCGQ010000002">
    <property type="protein sequence ID" value="MDM7855882.1"/>
    <property type="molecule type" value="Genomic_DNA"/>
</dbReference>
<keyword evidence="8" id="KW-0411">Iron-sulfur</keyword>
<feature type="binding site" evidence="9">
    <location>
        <position position="305"/>
    </location>
    <ligand>
        <name>S-adenosyl-L-methionine</name>
        <dbReference type="ChEBI" id="CHEBI:59789"/>
    </ligand>
</feature>
<accession>A0ABT7SI66</accession>